<comment type="caution">
    <text evidence="1">The sequence shown here is derived from an EMBL/GenBank/DDBJ whole genome shotgun (WGS) entry which is preliminary data.</text>
</comment>
<sequence length="228" mass="26508">MRRYILAGPGIQWCLPIVGLSLSCEKPGYFLREELMSRNSWMTGSLFILEVQEFMFYVEIATYHGRFVLSERVWSEHPNSPLSHLSTISETVADVMGPIIYRFSDVMGPIIYRFSDVMGPIIYRFSDVMGPIIYRFSDVMGPIIYRFSDVMGPIIYRFSDVMGPIIYRFSDVMGPIIYRFSDVMGPIIYRCRCNGTNYLPFLRCNGTNYLPFPPFIGPFFRFRLLCFP</sequence>
<dbReference type="Proteomes" id="UP001283361">
    <property type="component" value="Unassembled WGS sequence"/>
</dbReference>
<name>A0AAE0ZZT8_9GAST</name>
<protein>
    <submittedName>
        <fullName evidence="1">Uncharacterized protein</fullName>
    </submittedName>
</protein>
<dbReference type="PROSITE" id="PS51257">
    <property type="entry name" value="PROKAR_LIPOPROTEIN"/>
    <property type="match status" value="1"/>
</dbReference>
<dbReference type="EMBL" id="JAWDGP010003056">
    <property type="protein sequence ID" value="KAK3777941.1"/>
    <property type="molecule type" value="Genomic_DNA"/>
</dbReference>
<dbReference type="AlphaFoldDB" id="A0AAE0ZZT8"/>
<organism evidence="1 2">
    <name type="scientific">Elysia crispata</name>
    <name type="common">lettuce slug</name>
    <dbReference type="NCBI Taxonomy" id="231223"/>
    <lineage>
        <taxon>Eukaryota</taxon>
        <taxon>Metazoa</taxon>
        <taxon>Spiralia</taxon>
        <taxon>Lophotrochozoa</taxon>
        <taxon>Mollusca</taxon>
        <taxon>Gastropoda</taxon>
        <taxon>Heterobranchia</taxon>
        <taxon>Euthyneura</taxon>
        <taxon>Panpulmonata</taxon>
        <taxon>Sacoglossa</taxon>
        <taxon>Placobranchoidea</taxon>
        <taxon>Plakobranchidae</taxon>
        <taxon>Elysia</taxon>
    </lineage>
</organism>
<accession>A0AAE0ZZT8</accession>
<proteinExistence type="predicted"/>
<evidence type="ECO:0000313" key="2">
    <source>
        <dbReference type="Proteomes" id="UP001283361"/>
    </source>
</evidence>
<keyword evidence="2" id="KW-1185">Reference proteome</keyword>
<reference evidence="1" key="1">
    <citation type="journal article" date="2023" name="G3 (Bethesda)">
        <title>A reference genome for the long-term kleptoplast-retaining sea slug Elysia crispata morphotype clarki.</title>
        <authorList>
            <person name="Eastman K.E."/>
            <person name="Pendleton A.L."/>
            <person name="Shaikh M.A."/>
            <person name="Suttiyut T."/>
            <person name="Ogas R."/>
            <person name="Tomko P."/>
            <person name="Gavelis G."/>
            <person name="Widhalm J.R."/>
            <person name="Wisecaver J.H."/>
        </authorList>
    </citation>
    <scope>NUCLEOTIDE SEQUENCE</scope>
    <source>
        <strain evidence="1">ECLA1</strain>
    </source>
</reference>
<evidence type="ECO:0000313" key="1">
    <source>
        <dbReference type="EMBL" id="KAK3777941.1"/>
    </source>
</evidence>
<gene>
    <name evidence="1" type="ORF">RRG08_050329</name>
</gene>